<comment type="caution">
    <text evidence="1">The sequence shown here is derived from an EMBL/GenBank/DDBJ whole genome shotgun (WGS) entry which is preliminary data.</text>
</comment>
<keyword evidence="2" id="KW-1185">Reference proteome</keyword>
<evidence type="ECO:0000313" key="2">
    <source>
        <dbReference type="Proteomes" id="UP000584670"/>
    </source>
</evidence>
<sequence length="103" mass="11309">MIVPVQRAASESAGGDYSAQDVAETCAHITDLLSECASLTRRYAPDGRWEPSSPDGATTRTEAAELLASMSRLLARTRHDLRKVDARVRQRAYDLEHVPLSDP</sequence>
<dbReference type="Proteomes" id="UP000584670">
    <property type="component" value="Unassembled WGS sequence"/>
</dbReference>
<protein>
    <submittedName>
        <fullName evidence="1">Uncharacterized protein</fullName>
    </submittedName>
</protein>
<proteinExistence type="predicted"/>
<organism evidence="1 2">
    <name type="scientific">Streptomyces cupreus</name>
    <dbReference type="NCBI Taxonomy" id="2759956"/>
    <lineage>
        <taxon>Bacteria</taxon>
        <taxon>Bacillati</taxon>
        <taxon>Actinomycetota</taxon>
        <taxon>Actinomycetes</taxon>
        <taxon>Kitasatosporales</taxon>
        <taxon>Streptomycetaceae</taxon>
        <taxon>Streptomyces</taxon>
    </lineage>
</organism>
<evidence type="ECO:0000313" key="1">
    <source>
        <dbReference type="EMBL" id="MBC2904366.1"/>
    </source>
</evidence>
<dbReference type="AlphaFoldDB" id="A0A7X1J5A6"/>
<reference evidence="1 2" key="1">
    <citation type="submission" date="2020-08" db="EMBL/GenBank/DDBJ databases">
        <title>Streptomyces sp. PSKA01 genome sequencing and assembly.</title>
        <authorList>
            <person name="Mandal S."/>
            <person name="Maiti P.K."/>
            <person name="Das P."/>
        </authorList>
    </citation>
    <scope>NUCLEOTIDE SEQUENCE [LARGE SCALE GENOMIC DNA]</scope>
    <source>
        <strain evidence="1 2">PSKA01</strain>
    </source>
</reference>
<name>A0A7X1J5A6_9ACTN</name>
<gene>
    <name evidence="1" type="ORF">H4N64_22590</name>
</gene>
<accession>A0A7X1J5A6</accession>
<dbReference type="EMBL" id="JACMSF010000024">
    <property type="protein sequence ID" value="MBC2904366.1"/>
    <property type="molecule type" value="Genomic_DNA"/>
</dbReference>
<dbReference type="RefSeq" id="WP_186284228.1">
    <property type="nucleotide sequence ID" value="NZ_JACMSF010000024.1"/>
</dbReference>